<sequence length="316" mass="37870">MLDEQYFIENPAEASFTDWLRSKGTNYTCYIEYINAVGDAADITEKLNIFQTIIYIIHTPFKFTFFYWTIVVFILHKFNFKKTVMKIISLHFILRSIGDILNQVGNLMDTYYSNTEDGLCSNIVFNPEKHPLRWFVTRQIASIFWYSGEIFADWYPLIRTKAISHNFKYIKYVYITCLFYNLSKIALIFLNFKLSPSELYDSRGIYDNDKVNHFYDIFWIFQLIKYHAAFIYEITVYIVMKKIIKKLDIDKSDIGFLKKFKNLSEYRMLLFALFSLCFLPFITFSVILKYYLFIDDGFRIMDFSLEENDLIRNNLK</sequence>
<evidence type="ECO:0000256" key="1">
    <source>
        <dbReference type="SAM" id="Phobius"/>
    </source>
</evidence>
<organism evidence="2 3">
    <name type="scientific">Neocallimastix californiae</name>
    <dbReference type="NCBI Taxonomy" id="1754190"/>
    <lineage>
        <taxon>Eukaryota</taxon>
        <taxon>Fungi</taxon>
        <taxon>Fungi incertae sedis</taxon>
        <taxon>Chytridiomycota</taxon>
        <taxon>Chytridiomycota incertae sedis</taxon>
        <taxon>Neocallimastigomycetes</taxon>
        <taxon>Neocallimastigales</taxon>
        <taxon>Neocallimastigaceae</taxon>
        <taxon>Neocallimastix</taxon>
    </lineage>
</organism>
<keyword evidence="3" id="KW-1185">Reference proteome</keyword>
<dbReference type="STRING" id="1754190.A0A1Y2CCC9"/>
<evidence type="ECO:0000313" key="2">
    <source>
        <dbReference type="EMBL" id="ORY44586.1"/>
    </source>
</evidence>
<feature type="transmembrane region" description="Helical" evidence="1">
    <location>
        <begin position="53"/>
        <end position="75"/>
    </location>
</feature>
<keyword evidence="1" id="KW-1133">Transmembrane helix</keyword>
<dbReference type="EMBL" id="MCOG01000113">
    <property type="protein sequence ID" value="ORY44586.1"/>
    <property type="molecule type" value="Genomic_DNA"/>
</dbReference>
<reference evidence="2 3" key="1">
    <citation type="submission" date="2016-08" db="EMBL/GenBank/DDBJ databases">
        <title>A Parts List for Fungal Cellulosomes Revealed by Comparative Genomics.</title>
        <authorList>
            <consortium name="DOE Joint Genome Institute"/>
            <person name="Haitjema C.H."/>
            <person name="Gilmore S.P."/>
            <person name="Henske J.K."/>
            <person name="Solomon K.V."/>
            <person name="De Groot R."/>
            <person name="Kuo A."/>
            <person name="Mondo S.J."/>
            <person name="Salamov A.A."/>
            <person name="Labutti K."/>
            <person name="Zhao Z."/>
            <person name="Chiniquy J."/>
            <person name="Barry K."/>
            <person name="Brewer H.M."/>
            <person name="Purvine S.O."/>
            <person name="Wright A.T."/>
            <person name="Boxma B."/>
            <person name="Van Alen T."/>
            <person name="Hackstein J.H."/>
            <person name="Baker S.E."/>
            <person name="Grigoriev I.V."/>
            <person name="O'Malley M.A."/>
        </authorList>
    </citation>
    <scope>NUCLEOTIDE SEQUENCE [LARGE SCALE GENOMIC DNA]</scope>
    <source>
        <strain evidence="2 3">G1</strain>
    </source>
</reference>
<feature type="transmembrane region" description="Helical" evidence="1">
    <location>
        <begin position="217"/>
        <end position="239"/>
    </location>
</feature>
<feature type="transmembrane region" description="Helical" evidence="1">
    <location>
        <begin position="268"/>
        <end position="292"/>
    </location>
</feature>
<feature type="transmembrane region" description="Helical" evidence="1">
    <location>
        <begin position="169"/>
        <end position="192"/>
    </location>
</feature>
<dbReference type="AlphaFoldDB" id="A0A1Y2CCC9"/>
<evidence type="ECO:0008006" key="4">
    <source>
        <dbReference type="Google" id="ProtNLM"/>
    </source>
</evidence>
<dbReference type="Proteomes" id="UP000193920">
    <property type="component" value="Unassembled WGS sequence"/>
</dbReference>
<name>A0A1Y2CCC9_9FUNG</name>
<gene>
    <name evidence="2" type="ORF">LY90DRAFT_671601</name>
</gene>
<keyword evidence="1" id="KW-0472">Membrane</keyword>
<keyword evidence="1" id="KW-0812">Transmembrane</keyword>
<comment type="caution">
    <text evidence="2">The sequence shown here is derived from an EMBL/GenBank/DDBJ whole genome shotgun (WGS) entry which is preliminary data.</text>
</comment>
<protein>
    <recommendedName>
        <fullName evidence="4">G-protein coupled receptors family 1 profile domain-containing protein</fullName>
    </recommendedName>
</protein>
<evidence type="ECO:0000313" key="3">
    <source>
        <dbReference type="Proteomes" id="UP000193920"/>
    </source>
</evidence>
<accession>A0A1Y2CCC9</accession>
<proteinExistence type="predicted"/>